<comment type="similarity">
    <text evidence="1">Belongs to the peptidase C48 family.</text>
</comment>
<dbReference type="Gene3D" id="3.40.395.10">
    <property type="entry name" value="Adenoviral Proteinase, Chain A"/>
    <property type="match status" value="1"/>
</dbReference>
<comment type="caution">
    <text evidence="5">The sequence shown here is derived from an EMBL/GenBank/DDBJ whole genome shotgun (WGS) entry which is preliminary data.</text>
</comment>
<feature type="domain" description="Ubiquitin-like protease family profile" evidence="4">
    <location>
        <begin position="216"/>
        <end position="253"/>
    </location>
</feature>
<evidence type="ECO:0000256" key="2">
    <source>
        <dbReference type="ARBA" id="ARBA00022670"/>
    </source>
</evidence>
<dbReference type="GO" id="GO:0006508">
    <property type="term" value="P:proteolysis"/>
    <property type="evidence" value="ECO:0007669"/>
    <property type="project" value="UniProtKB-KW"/>
</dbReference>
<dbReference type="SUPFAM" id="SSF54001">
    <property type="entry name" value="Cysteine proteinases"/>
    <property type="match status" value="1"/>
</dbReference>
<keyword evidence="6" id="KW-1185">Reference proteome</keyword>
<keyword evidence="3" id="KW-0378">Hydrolase</keyword>
<sequence>MAGHCTGTYLNSRCAISTFKKYAEPILELLSEHSLDLLREAGLLQLFSIPGVPKNIPILYRLLRLYRPDKAAFLLGQYYIKFTVNKVALILGLPNRGDDFHFHRAPYSEVKQSDIVAELNQLANEAESEDLEQRRVDALVKFSLTKFFLPLKSLTIPECLQQIGGLEDFRRYNWAKTIHGFLNAQLTPLHNLSCSREEPSSLGYLEGCSIILVDNMDDWPTTMVNVAPTQNNVDDCGVFVMKYMEKIASREVICWSKHKDWQIQMSAFRAQIACDLIRCFLVAGKE</sequence>
<dbReference type="GO" id="GO:0008234">
    <property type="term" value="F:cysteine-type peptidase activity"/>
    <property type="evidence" value="ECO:0007669"/>
    <property type="project" value="InterPro"/>
</dbReference>
<evidence type="ECO:0000313" key="6">
    <source>
        <dbReference type="Proteomes" id="UP001418222"/>
    </source>
</evidence>
<dbReference type="InterPro" id="IPR038765">
    <property type="entry name" value="Papain-like_cys_pep_sf"/>
</dbReference>
<gene>
    <name evidence="5" type="ORF">KSP39_PZI018995</name>
</gene>
<dbReference type="AlphaFoldDB" id="A0AAP0B3Q6"/>
<dbReference type="EMBL" id="JBBWWQ010000016">
    <property type="protein sequence ID" value="KAK8926396.1"/>
    <property type="molecule type" value="Genomic_DNA"/>
</dbReference>
<reference evidence="5 6" key="1">
    <citation type="journal article" date="2022" name="Nat. Plants">
        <title>Genomes of leafy and leafless Platanthera orchids illuminate the evolution of mycoheterotrophy.</title>
        <authorList>
            <person name="Li M.H."/>
            <person name="Liu K.W."/>
            <person name="Li Z."/>
            <person name="Lu H.C."/>
            <person name="Ye Q.L."/>
            <person name="Zhang D."/>
            <person name="Wang J.Y."/>
            <person name="Li Y.F."/>
            <person name="Zhong Z.M."/>
            <person name="Liu X."/>
            <person name="Yu X."/>
            <person name="Liu D.K."/>
            <person name="Tu X.D."/>
            <person name="Liu B."/>
            <person name="Hao Y."/>
            <person name="Liao X.Y."/>
            <person name="Jiang Y.T."/>
            <person name="Sun W.H."/>
            <person name="Chen J."/>
            <person name="Chen Y.Q."/>
            <person name="Ai Y."/>
            <person name="Zhai J.W."/>
            <person name="Wu S.S."/>
            <person name="Zhou Z."/>
            <person name="Hsiao Y.Y."/>
            <person name="Wu W.L."/>
            <person name="Chen Y.Y."/>
            <person name="Lin Y.F."/>
            <person name="Hsu J.L."/>
            <person name="Li C.Y."/>
            <person name="Wang Z.W."/>
            <person name="Zhao X."/>
            <person name="Zhong W.Y."/>
            <person name="Ma X.K."/>
            <person name="Ma L."/>
            <person name="Huang J."/>
            <person name="Chen G.Z."/>
            <person name="Huang M.Z."/>
            <person name="Huang L."/>
            <person name="Peng D.H."/>
            <person name="Luo Y.B."/>
            <person name="Zou S.Q."/>
            <person name="Chen S.P."/>
            <person name="Lan S."/>
            <person name="Tsai W.C."/>
            <person name="Van de Peer Y."/>
            <person name="Liu Z.J."/>
        </authorList>
    </citation>
    <scope>NUCLEOTIDE SEQUENCE [LARGE SCALE GENOMIC DNA]</scope>
    <source>
        <strain evidence="5">Lor287</strain>
    </source>
</reference>
<name>A0AAP0B3Q6_9ASPA</name>
<evidence type="ECO:0000313" key="5">
    <source>
        <dbReference type="EMBL" id="KAK8926396.1"/>
    </source>
</evidence>
<dbReference type="InterPro" id="IPR003653">
    <property type="entry name" value="Peptidase_C48_C"/>
</dbReference>
<evidence type="ECO:0000256" key="1">
    <source>
        <dbReference type="ARBA" id="ARBA00005234"/>
    </source>
</evidence>
<keyword evidence="2" id="KW-0645">Protease</keyword>
<protein>
    <recommendedName>
        <fullName evidence="4">Ubiquitin-like protease family profile domain-containing protein</fullName>
    </recommendedName>
</protein>
<evidence type="ECO:0000259" key="4">
    <source>
        <dbReference type="Pfam" id="PF02902"/>
    </source>
</evidence>
<accession>A0AAP0B3Q6</accession>
<evidence type="ECO:0000256" key="3">
    <source>
        <dbReference type="ARBA" id="ARBA00022801"/>
    </source>
</evidence>
<organism evidence="5 6">
    <name type="scientific">Platanthera zijinensis</name>
    <dbReference type="NCBI Taxonomy" id="2320716"/>
    <lineage>
        <taxon>Eukaryota</taxon>
        <taxon>Viridiplantae</taxon>
        <taxon>Streptophyta</taxon>
        <taxon>Embryophyta</taxon>
        <taxon>Tracheophyta</taxon>
        <taxon>Spermatophyta</taxon>
        <taxon>Magnoliopsida</taxon>
        <taxon>Liliopsida</taxon>
        <taxon>Asparagales</taxon>
        <taxon>Orchidaceae</taxon>
        <taxon>Orchidoideae</taxon>
        <taxon>Orchideae</taxon>
        <taxon>Orchidinae</taxon>
        <taxon>Platanthera</taxon>
    </lineage>
</organism>
<proteinExistence type="inferred from homology"/>
<dbReference type="Proteomes" id="UP001418222">
    <property type="component" value="Unassembled WGS sequence"/>
</dbReference>
<dbReference type="Pfam" id="PF02902">
    <property type="entry name" value="Peptidase_C48"/>
    <property type="match status" value="1"/>
</dbReference>